<dbReference type="SUPFAM" id="SSF109998">
    <property type="entry name" value="Triger factor/SurA peptide-binding domain-like"/>
    <property type="match status" value="1"/>
</dbReference>
<evidence type="ECO:0008006" key="3">
    <source>
        <dbReference type="Google" id="ProtNLM"/>
    </source>
</evidence>
<name>A0A1B2DZP8_9BACL</name>
<gene>
    <name evidence="2" type="ORF">BBD41_11800</name>
</gene>
<accession>A0A1B2DZP8</accession>
<dbReference type="KEGG" id="pib:BBD41_11800"/>
<evidence type="ECO:0000256" key="1">
    <source>
        <dbReference type="SAM" id="Phobius"/>
    </source>
</evidence>
<keyword evidence="1" id="KW-1133">Transmembrane helix</keyword>
<feature type="transmembrane region" description="Helical" evidence="1">
    <location>
        <begin position="7"/>
        <end position="27"/>
    </location>
</feature>
<proteinExistence type="predicted"/>
<evidence type="ECO:0000313" key="2">
    <source>
        <dbReference type="EMBL" id="ANY73214.1"/>
    </source>
</evidence>
<protein>
    <recommendedName>
        <fullName evidence="3">Peptidylprolyl isomerase</fullName>
    </recommendedName>
</protein>
<dbReference type="RefSeq" id="WP_099477716.1">
    <property type="nucleotide sequence ID" value="NZ_CP016809.1"/>
</dbReference>
<keyword evidence="1" id="KW-0812">Transmembrane</keyword>
<dbReference type="EMBL" id="CP016809">
    <property type="protein sequence ID" value="ANY73214.1"/>
    <property type="molecule type" value="Genomic_DNA"/>
</dbReference>
<sequence length="208" mass="23328">MKLQRTSMMLLGIAAACVLIVSLILYFGDRPNPAELRGRETVDTASGQPLVQIGPVYITEADLTRYKEHLQLTSATPADDPTLVKELVIDQLMLHLADEQGLTATREEGIREAERMRKTLQEQPAEVQKQHAAFIDELKVSEETYWEDYAAPVYQEQLSREKLVSSLVAKQKEDGRDVVATGHALRNELLEAALKDGTVKVLDPDMQW</sequence>
<dbReference type="PROSITE" id="PS51257">
    <property type="entry name" value="PROKAR_LIPOPROTEIN"/>
    <property type="match status" value="1"/>
</dbReference>
<reference evidence="2" key="1">
    <citation type="submission" date="2016-08" db="EMBL/GenBank/DDBJ databases">
        <title>Complete Genome Seqeunce of Paenibacillus sp. nov. IHBB 9852 from high altitute lake of Indian trans-Himalayas.</title>
        <authorList>
            <person name="Kiran S."/>
            <person name="Swarnkar M.K."/>
            <person name="Rana A."/>
            <person name="Tewari R."/>
            <person name="Gulati A."/>
        </authorList>
    </citation>
    <scope>NUCLEOTIDE SEQUENCE [LARGE SCALE GENOMIC DNA]</scope>
    <source>
        <strain evidence="2">IHBB 9852</strain>
    </source>
</reference>
<keyword evidence="1" id="KW-0472">Membrane</keyword>
<dbReference type="AlphaFoldDB" id="A0A1B2DZP8"/>
<organism evidence="2">
    <name type="scientific">Paenibacillus ihbetae</name>
    <dbReference type="NCBI Taxonomy" id="1870820"/>
    <lineage>
        <taxon>Bacteria</taxon>
        <taxon>Bacillati</taxon>
        <taxon>Bacillota</taxon>
        <taxon>Bacilli</taxon>
        <taxon>Bacillales</taxon>
        <taxon>Paenibacillaceae</taxon>
        <taxon>Paenibacillus</taxon>
    </lineage>
</organism>
<dbReference type="GeneID" id="48308924"/>
<dbReference type="InterPro" id="IPR027304">
    <property type="entry name" value="Trigger_fact/SurA_dom_sf"/>
</dbReference>